<feature type="compositionally biased region" description="Basic and acidic residues" evidence="1">
    <location>
        <begin position="142"/>
        <end position="167"/>
    </location>
</feature>
<reference evidence="2" key="1">
    <citation type="submission" date="2024-06" db="EMBL/GenBank/DDBJ databases">
        <authorList>
            <consortium name="consrtm"/>
            <person name="Uemura M."/>
            <person name="Terahara T."/>
        </authorList>
    </citation>
    <scope>NUCLEOTIDE SEQUENCE</scope>
    <source>
        <strain evidence="2">KM77-8</strain>
    </source>
</reference>
<feature type="region of interest" description="Disordered" evidence="1">
    <location>
        <begin position="236"/>
        <end position="382"/>
    </location>
</feature>
<dbReference type="EMBL" id="AP035768">
    <property type="protein sequence ID" value="BFO14686.1"/>
    <property type="molecule type" value="Genomic_DNA"/>
</dbReference>
<feature type="region of interest" description="Disordered" evidence="1">
    <location>
        <begin position="33"/>
        <end position="167"/>
    </location>
</feature>
<reference evidence="2" key="2">
    <citation type="submission" date="2024-07" db="EMBL/GenBank/DDBJ databases">
        <title>Streptomyces haneummycinica sp. nov., a new antibiotic-producing actinobacterium isolated from marine sediment.</title>
        <authorList>
            <person name="Uemura M."/>
            <person name="Hamada M."/>
            <person name="Hirano S."/>
            <person name="Kobayashi K."/>
            <person name="Ohshiro T."/>
            <person name="Kobayashi T."/>
            <person name="Terahara T."/>
        </authorList>
    </citation>
    <scope>NUCLEOTIDE SEQUENCE</scope>
    <source>
        <strain evidence="2">KM77-8</strain>
    </source>
</reference>
<feature type="compositionally biased region" description="Acidic residues" evidence="1">
    <location>
        <begin position="361"/>
        <end position="382"/>
    </location>
</feature>
<sequence>MSKDGFQTPSTPMAAMARTAVSAVRHVPISQARAATISSTDHQGSHLQTVPERIEDPGGEAARPVGRTADDGNARVEVAGHPLDGPVHRLGDSDDPAVGPLQAVREASGGRYGDGGDPGVRPQRAGVGRGRLPEACAGRAGHPVEDDGEQHDRDAGGERGTHVDRGERLVDAVAETAGADHGGDDGHGQRHHDRLVEPEEEFLAGQREPGGQQALAGGGPERVDRLQHLLVGAAQAERGEAGHGRGGVDDGGEDGGGDADAEDQDDGEEVGERREDLHGVEDRAQDAVHTAGQAGGEAEEGTHRDGRGDRYGHQGEGLHRGDPHAEEAAGEEGGGGAEGEPDSRRAPGDQGGHGGHSGPADGEEGEVDGAYGDDDGVADVAQEVEEEGWVSLLSMIQSLVVARGRRGRW</sequence>
<feature type="compositionally biased region" description="Basic and acidic residues" evidence="1">
    <location>
        <begin position="270"/>
        <end position="286"/>
    </location>
</feature>
<evidence type="ECO:0000313" key="2">
    <source>
        <dbReference type="EMBL" id="BFO14686.1"/>
    </source>
</evidence>
<protein>
    <submittedName>
        <fullName evidence="2">Uncharacterized protein</fullName>
    </submittedName>
</protein>
<feature type="compositionally biased region" description="Basic and acidic residues" evidence="1">
    <location>
        <begin position="300"/>
        <end position="327"/>
    </location>
</feature>
<accession>A0AAT9HBB9</accession>
<feature type="compositionally biased region" description="Acidic residues" evidence="1">
    <location>
        <begin position="250"/>
        <end position="269"/>
    </location>
</feature>
<gene>
    <name evidence="2" type="ORF">SHKM778_10740</name>
</gene>
<name>A0AAT9HBB9_9ACTN</name>
<evidence type="ECO:0000256" key="1">
    <source>
        <dbReference type="SAM" id="MobiDB-lite"/>
    </source>
</evidence>
<dbReference type="AlphaFoldDB" id="A0AAT9HBB9"/>
<feature type="compositionally biased region" description="Polar residues" evidence="1">
    <location>
        <begin position="36"/>
        <end position="48"/>
    </location>
</feature>
<proteinExistence type="predicted"/>
<feature type="compositionally biased region" description="Basic and acidic residues" evidence="1">
    <location>
        <begin position="237"/>
        <end position="248"/>
    </location>
</feature>
<organism evidence="2">
    <name type="scientific">Streptomyces haneummycinicus</name>
    <dbReference type="NCBI Taxonomy" id="3074435"/>
    <lineage>
        <taxon>Bacteria</taxon>
        <taxon>Bacillati</taxon>
        <taxon>Actinomycetota</taxon>
        <taxon>Actinomycetes</taxon>
        <taxon>Kitasatosporales</taxon>
        <taxon>Streptomycetaceae</taxon>
        <taxon>Streptomyces</taxon>
    </lineage>
</organism>